<dbReference type="PANTHER" id="PTHR43767">
    <property type="entry name" value="LONG-CHAIN-FATTY-ACID--COA LIGASE"/>
    <property type="match status" value="1"/>
</dbReference>
<evidence type="ECO:0000313" key="4">
    <source>
        <dbReference type="EMBL" id="MFD2468870.1"/>
    </source>
</evidence>
<dbReference type="Pfam" id="PF00501">
    <property type="entry name" value="AMP-binding"/>
    <property type="match status" value="1"/>
</dbReference>
<organism evidence="4 5">
    <name type="scientific">Amycolatopsis silviterrae</name>
    <dbReference type="NCBI Taxonomy" id="1656914"/>
    <lineage>
        <taxon>Bacteria</taxon>
        <taxon>Bacillati</taxon>
        <taxon>Actinomycetota</taxon>
        <taxon>Actinomycetes</taxon>
        <taxon>Pseudonocardiales</taxon>
        <taxon>Pseudonocardiaceae</taxon>
        <taxon>Amycolatopsis</taxon>
    </lineage>
</organism>
<evidence type="ECO:0000259" key="2">
    <source>
        <dbReference type="Pfam" id="PF00501"/>
    </source>
</evidence>
<feature type="region of interest" description="Disordered" evidence="1">
    <location>
        <begin position="519"/>
        <end position="565"/>
    </location>
</feature>
<dbReference type="Gene3D" id="3.30.300.30">
    <property type="match status" value="1"/>
</dbReference>
<dbReference type="PROSITE" id="PS00455">
    <property type="entry name" value="AMP_BINDING"/>
    <property type="match status" value="1"/>
</dbReference>
<dbReference type="Pfam" id="PF13193">
    <property type="entry name" value="AMP-binding_C"/>
    <property type="match status" value="1"/>
</dbReference>
<dbReference type="InterPro" id="IPR000873">
    <property type="entry name" value="AMP-dep_synth/lig_dom"/>
</dbReference>
<dbReference type="EMBL" id="JBHUKS010000011">
    <property type="protein sequence ID" value="MFD2468870.1"/>
    <property type="molecule type" value="Genomic_DNA"/>
</dbReference>
<dbReference type="Gene3D" id="3.40.50.12780">
    <property type="entry name" value="N-terminal domain of ligase-like"/>
    <property type="match status" value="1"/>
</dbReference>
<protein>
    <submittedName>
        <fullName evidence="4">Class I adenylate-forming enzyme family protein</fullName>
    </submittedName>
</protein>
<evidence type="ECO:0000256" key="1">
    <source>
        <dbReference type="SAM" id="MobiDB-lite"/>
    </source>
</evidence>
<reference evidence="5" key="1">
    <citation type="journal article" date="2019" name="Int. J. Syst. Evol. Microbiol.">
        <title>The Global Catalogue of Microorganisms (GCM) 10K type strain sequencing project: providing services to taxonomists for standard genome sequencing and annotation.</title>
        <authorList>
            <consortium name="The Broad Institute Genomics Platform"/>
            <consortium name="The Broad Institute Genome Sequencing Center for Infectious Disease"/>
            <person name="Wu L."/>
            <person name="Ma J."/>
        </authorList>
    </citation>
    <scope>NUCLEOTIDE SEQUENCE [LARGE SCALE GENOMIC DNA]</scope>
    <source>
        <strain evidence="5">CGMCC 4.7641</strain>
    </source>
</reference>
<keyword evidence="5" id="KW-1185">Reference proteome</keyword>
<proteinExistence type="predicted"/>
<evidence type="ECO:0000259" key="3">
    <source>
        <dbReference type="Pfam" id="PF13193"/>
    </source>
</evidence>
<dbReference type="SUPFAM" id="SSF56801">
    <property type="entry name" value="Acetyl-CoA synthetase-like"/>
    <property type="match status" value="1"/>
</dbReference>
<comment type="caution">
    <text evidence="4">The sequence shown here is derived from an EMBL/GenBank/DDBJ whole genome shotgun (WGS) entry which is preliminary data.</text>
</comment>
<dbReference type="InterPro" id="IPR020845">
    <property type="entry name" value="AMP-binding_CS"/>
</dbReference>
<dbReference type="InterPro" id="IPR042099">
    <property type="entry name" value="ANL_N_sf"/>
</dbReference>
<dbReference type="PANTHER" id="PTHR43767:SF1">
    <property type="entry name" value="NONRIBOSOMAL PEPTIDE SYNTHASE PES1 (EUROFUNG)-RELATED"/>
    <property type="match status" value="1"/>
</dbReference>
<feature type="domain" description="AMP-dependent synthetase/ligase" evidence="2">
    <location>
        <begin position="32"/>
        <end position="393"/>
    </location>
</feature>
<dbReference type="InterPro" id="IPR050237">
    <property type="entry name" value="ATP-dep_AMP-bd_enzyme"/>
</dbReference>
<gene>
    <name evidence="4" type="ORF">ACFSVL_15885</name>
</gene>
<feature type="domain" description="AMP-binding enzyme C-terminal" evidence="3">
    <location>
        <begin position="442"/>
        <end position="520"/>
    </location>
</feature>
<sequence length="565" mass="60143">MAAPGTSLTSGPPMTALDGLLGGPLVDDLLLRAVRRAPDDVAVRSRDTARTYAELNEEVTRFAAAVHESVEPGEVVALASVLDPAFPLAFFGLCRAGAIPALVNPLLREEALAHVLATCAATVAIIPPELYPRLAAVRDRLPRLRSVLLTHRGHGTDPAARALPTVADLVAAGSGTPPPTPATSHDIACLQFTSGTTGPAKVVRLSHHNLVVNAAQTAHAQRLTATSVVFNYLPTFHLMHLTISVTAGASLVLWTGDDVAEAVEAADRFGATHFYSLPVRLSRLAADERLPKLRARALRTVLCGGSALPLFATNALSQQFGVPVAQGYGLQETSPSTHFDDLDAPTLLSSGRPVAGTDCRIVRIGEGVDREVLPVGEKGEIQVRGPQLMLGYHDRDRARVVDAEGWFSTGDVGYVDSSGRLFVSDRIKDVFKCDNWLVSPTEIERVLRRHPQVADCAVFDFPDTFSGAVAYALVVPRRVGGGEPPDPAGFAAYIAERLPYYEHLRDVELIDAIPRSPTGKVQRRELRARAVARTSPKPDSENRSASCSPSSTGSPSPATPPNSNG</sequence>
<feature type="compositionally biased region" description="Low complexity" evidence="1">
    <location>
        <begin position="544"/>
        <end position="565"/>
    </location>
</feature>
<accession>A0ABW5H6H3</accession>
<dbReference type="Proteomes" id="UP001597483">
    <property type="component" value="Unassembled WGS sequence"/>
</dbReference>
<dbReference type="InterPro" id="IPR025110">
    <property type="entry name" value="AMP-bd_C"/>
</dbReference>
<name>A0ABW5H6H3_9PSEU</name>
<dbReference type="RefSeq" id="WP_378304801.1">
    <property type="nucleotide sequence ID" value="NZ_JBHUKS010000011.1"/>
</dbReference>
<dbReference type="InterPro" id="IPR045851">
    <property type="entry name" value="AMP-bd_C_sf"/>
</dbReference>
<evidence type="ECO:0000313" key="5">
    <source>
        <dbReference type="Proteomes" id="UP001597483"/>
    </source>
</evidence>